<dbReference type="Gene3D" id="3.20.20.70">
    <property type="entry name" value="Aldolase class I"/>
    <property type="match status" value="1"/>
</dbReference>
<organism evidence="6 7">
    <name type="scientific">Paenibacillus abyssi</name>
    <dbReference type="NCBI Taxonomy" id="1340531"/>
    <lineage>
        <taxon>Bacteria</taxon>
        <taxon>Bacillati</taxon>
        <taxon>Bacillota</taxon>
        <taxon>Bacilli</taxon>
        <taxon>Bacillales</taxon>
        <taxon>Paenibacillaceae</taxon>
        <taxon>Paenibacillus</taxon>
    </lineage>
</organism>
<evidence type="ECO:0008006" key="8">
    <source>
        <dbReference type="Google" id="ProtNLM"/>
    </source>
</evidence>
<evidence type="ECO:0000313" key="7">
    <source>
        <dbReference type="Proteomes" id="UP000644756"/>
    </source>
</evidence>
<gene>
    <name evidence="6" type="ORF">GCM10010916_18960</name>
</gene>
<dbReference type="SUPFAM" id="SSF51569">
    <property type="entry name" value="Aldolase"/>
    <property type="match status" value="1"/>
</dbReference>
<keyword evidence="7" id="KW-1185">Reference proteome</keyword>
<dbReference type="SMART" id="SM01130">
    <property type="entry name" value="DHDPS"/>
    <property type="match status" value="1"/>
</dbReference>
<dbReference type="Pfam" id="PF00701">
    <property type="entry name" value="DHDPS"/>
    <property type="match status" value="1"/>
</dbReference>
<dbReference type="PRINTS" id="PR00146">
    <property type="entry name" value="DHPICSNTHASE"/>
</dbReference>
<evidence type="ECO:0000256" key="1">
    <source>
        <dbReference type="ARBA" id="ARBA00007592"/>
    </source>
</evidence>
<evidence type="ECO:0000256" key="5">
    <source>
        <dbReference type="PIRSR" id="PIRSR001365-2"/>
    </source>
</evidence>
<reference evidence="6" key="2">
    <citation type="submission" date="2020-09" db="EMBL/GenBank/DDBJ databases">
        <authorList>
            <person name="Sun Q."/>
            <person name="Zhou Y."/>
        </authorList>
    </citation>
    <scope>NUCLEOTIDE SEQUENCE</scope>
    <source>
        <strain evidence="6">CGMCC 1.12987</strain>
    </source>
</reference>
<dbReference type="PANTHER" id="PTHR12128">
    <property type="entry name" value="DIHYDRODIPICOLINATE SYNTHASE"/>
    <property type="match status" value="1"/>
</dbReference>
<dbReference type="InterPro" id="IPR002220">
    <property type="entry name" value="DapA-like"/>
</dbReference>
<name>A0A917CZK3_9BACL</name>
<feature type="active site" description="Schiff-base intermediate with substrate" evidence="4">
    <location>
        <position position="163"/>
    </location>
</feature>
<dbReference type="PIRSF" id="PIRSF001365">
    <property type="entry name" value="DHDPS"/>
    <property type="match status" value="1"/>
</dbReference>
<feature type="binding site" evidence="5">
    <location>
        <position position="205"/>
    </location>
    <ligand>
        <name>pyruvate</name>
        <dbReference type="ChEBI" id="CHEBI:15361"/>
    </ligand>
</feature>
<evidence type="ECO:0000256" key="3">
    <source>
        <dbReference type="PIRNR" id="PIRNR001365"/>
    </source>
</evidence>
<proteinExistence type="inferred from homology"/>
<evidence type="ECO:0000256" key="2">
    <source>
        <dbReference type="ARBA" id="ARBA00023239"/>
    </source>
</evidence>
<evidence type="ECO:0000256" key="4">
    <source>
        <dbReference type="PIRSR" id="PIRSR001365-1"/>
    </source>
</evidence>
<protein>
    <recommendedName>
        <fullName evidence="8">Dihydrodipicolinate synthase family protein</fullName>
    </recommendedName>
</protein>
<comment type="similarity">
    <text evidence="1 3">Belongs to the DapA family.</text>
</comment>
<accession>A0A917CZK3</accession>
<dbReference type="EMBL" id="BMGR01000005">
    <property type="protein sequence ID" value="GGG02032.1"/>
    <property type="molecule type" value="Genomic_DNA"/>
</dbReference>
<dbReference type="RefSeq" id="WP_188530816.1">
    <property type="nucleotide sequence ID" value="NZ_BMGR01000005.1"/>
</dbReference>
<dbReference type="AlphaFoldDB" id="A0A917CZK3"/>
<dbReference type="GO" id="GO:0008840">
    <property type="term" value="F:4-hydroxy-tetrahydrodipicolinate synthase activity"/>
    <property type="evidence" value="ECO:0007669"/>
    <property type="project" value="TreeGrafter"/>
</dbReference>
<feature type="active site" description="Proton donor/acceptor" evidence="4">
    <location>
        <position position="134"/>
    </location>
</feature>
<reference evidence="6" key="1">
    <citation type="journal article" date="2014" name="Int. J. Syst. Evol. Microbiol.">
        <title>Complete genome sequence of Corynebacterium casei LMG S-19264T (=DSM 44701T), isolated from a smear-ripened cheese.</title>
        <authorList>
            <consortium name="US DOE Joint Genome Institute (JGI-PGF)"/>
            <person name="Walter F."/>
            <person name="Albersmeier A."/>
            <person name="Kalinowski J."/>
            <person name="Ruckert C."/>
        </authorList>
    </citation>
    <scope>NUCLEOTIDE SEQUENCE</scope>
    <source>
        <strain evidence="6">CGMCC 1.12987</strain>
    </source>
</reference>
<keyword evidence="2 3" id="KW-0456">Lyase</keyword>
<evidence type="ECO:0000313" key="6">
    <source>
        <dbReference type="EMBL" id="GGG02032.1"/>
    </source>
</evidence>
<sequence>MFNGIILPLITPFKTNGEVDEHTLLQMADGAIEAGAHGIFLLGSQGQGPTMSLEERTKATAKVVEHVNGKVPVIVHVGTTDLRSTTRLAVEAEAAGVDGIAVIAPYYYTDHTTAEIDAHFLGVAKATSLPMVMYNNAKYSGVNITVDWLARLNEQIPTLCGVKLSYASPEMMLQYVERLPERVAVYSGSTMYLLTTVPFGVRGAINPLAVLFPELAVSMWNAIEAKNWELAFQLQDRVNRASLGISKIFKQSGRSLYKEGLRMMGYNVEAFPRWEATDLSEASLAELRTIMEIVSVRDLSMK</sequence>
<dbReference type="CDD" id="cd00408">
    <property type="entry name" value="DHDPS-like"/>
    <property type="match status" value="1"/>
</dbReference>
<dbReference type="PANTHER" id="PTHR12128:SF66">
    <property type="entry name" value="4-HYDROXY-2-OXOGLUTARATE ALDOLASE, MITOCHONDRIAL"/>
    <property type="match status" value="1"/>
</dbReference>
<dbReference type="InterPro" id="IPR013785">
    <property type="entry name" value="Aldolase_TIM"/>
</dbReference>
<dbReference type="Proteomes" id="UP000644756">
    <property type="component" value="Unassembled WGS sequence"/>
</dbReference>
<comment type="caution">
    <text evidence="6">The sequence shown here is derived from an EMBL/GenBank/DDBJ whole genome shotgun (WGS) entry which is preliminary data.</text>
</comment>